<keyword evidence="2" id="KW-0902">Two-component regulatory system</keyword>
<name>A0A5C8ED54_9SPIR</name>
<dbReference type="InterPro" id="IPR001789">
    <property type="entry name" value="Sig_transdc_resp-reg_receiver"/>
</dbReference>
<evidence type="ECO:0000313" key="9">
    <source>
        <dbReference type="Proteomes" id="UP000325002"/>
    </source>
</evidence>
<reference evidence="8 9" key="1">
    <citation type="journal article" date="1992" name="Lakartidningen">
        <title>[Penicillin V and not amoxicillin is the first choice preparation in acute otitis].</title>
        <authorList>
            <person name="Kamme C."/>
            <person name="Lundgren K."/>
            <person name="Prellner K."/>
        </authorList>
    </citation>
    <scope>NUCLEOTIDE SEQUENCE [LARGE SCALE GENOMIC DNA]</scope>
    <source>
        <strain evidence="8 9">PC3997IV</strain>
    </source>
</reference>
<evidence type="ECO:0000313" key="8">
    <source>
        <dbReference type="EMBL" id="TXJ35665.1"/>
    </source>
</evidence>
<keyword evidence="3" id="KW-0805">Transcription regulation</keyword>
<feature type="modified residue" description="4-aspartylphosphate" evidence="6">
    <location>
        <position position="127"/>
    </location>
</feature>
<dbReference type="GO" id="GO:0000976">
    <property type="term" value="F:transcription cis-regulatory region binding"/>
    <property type="evidence" value="ECO:0007669"/>
    <property type="project" value="TreeGrafter"/>
</dbReference>
<proteinExistence type="predicted"/>
<dbReference type="GO" id="GO:0000156">
    <property type="term" value="F:phosphorelay response regulator activity"/>
    <property type="evidence" value="ECO:0007669"/>
    <property type="project" value="TreeGrafter"/>
</dbReference>
<sequence length="201" mass="23616">MNNEEIIFEDEDFLSTIEAAKVVGVSRTTINYWIINYGLKADVTPGKRYRIRYIDLKIFLALNKRDKRIKLKRKSSKYKIAIIEPTVITRKNYIEWLKGDYDIECVSNLIKPLRELKKISPDIILMDINLSEDKDYFHIIDEIKKEIKLRTALIIIITKKYNEDDVVSGLEKGACDYVKKPVGQNELKARIKNLLRFFIDI</sequence>
<dbReference type="GO" id="GO:0005829">
    <property type="term" value="C:cytosol"/>
    <property type="evidence" value="ECO:0007669"/>
    <property type="project" value="TreeGrafter"/>
</dbReference>
<evidence type="ECO:0000259" key="7">
    <source>
        <dbReference type="PROSITE" id="PS50110"/>
    </source>
</evidence>
<dbReference type="AlphaFoldDB" id="A0A5C8ED54"/>
<comment type="caution">
    <text evidence="8">The sequence shown here is derived from an EMBL/GenBank/DDBJ whole genome shotgun (WGS) entry which is preliminary data.</text>
</comment>
<dbReference type="InterPro" id="IPR010093">
    <property type="entry name" value="SinI_DNA-bd"/>
</dbReference>
<dbReference type="GO" id="GO:0006355">
    <property type="term" value="P:regulation of DNA-templated transcription"/>
    <property type="evidence" value="ECO:0007669"/>
    <property type="project" value="TreeGrafter"/>
</dbReference>
<dbReference type="PANTHER" id="PTHR48111">
    <property type="entry name" value="REGULATOR OF RPOS"/>
    <property type="match status" value="1"/>
</dbReference>
<feature type="domain" description="Response regulatory" evidence="7">
    <location>
        <begin position="79"/>
        <end position="195"/>
    </location>
</feature>
<dbReference type="NCBIfam" id="TIGR01764">
    <property type="entry name" value="excise"/>
    <property type="match status" value="1"/>
</dbReference>
<organism evidence="8 9">
    <name type="scientific">Brachyspira aalborgi</name>
    <dbReference type="NCBI Taxonomy" id="29522"/>
    <lineage>
        <taxon>Bacteria</taxon>
        <taxon>Pseudomonadati</taxon>
        <taxon>Spirochaetota</taxon>
        <taxon>Spirochaetia</taxon>
        <taxon>Brachyspirales</taxon>
        <taxon>Brachyspiraceae</taxon>
        <taxon>Brachyspira</taxon>
    </lineage>
</organism>
<dbReference type="InterPro" id="IPR011006">
    <property type="entry name" value="CheY-like_superfamily"/>
</dbReference>
<evidence type="ECO:0000256" key="2">
    <source>
        <dbReference type="ARBA" id="ARBA00023012"/>
    </source>
</evidence>
<evidence type="ECO:0000256" key="6">
    <source>
        <dbReference type="PROSITE-ProRule" id="PRU00169"/>
    </source>
</evidence>
<gene>
    <name evidence="8" type="ORF">EPJ81_11570</name>
</gene>
<dbReference type="EMBL" id="SAYD01000022">
    <property type="protein sequence ID" value="TXJ35665.1"/>
    <property type="molecule type" value="Genomic_DNA"/>
</dbReference>
<dbReference type="Gene3D" id="1.10.1660.10">
    <property type="match status" value="1"/>
</dbReference>
<dbReference type="PROSITE" id="PS50110">
    <property type="entry name" value="RESPONSE_REGULATORY"/>
    <property type="match status" value="1"/>
</dbReference>
<dbReference type="GO" id="GO:0032993">
    <property type="term" value="C:protein-DNA complex"/>
    <property type="evidence" value="ECO:0007669"/>
    <property type="project" value="TreeGrafter"/>
</dbReference>
<dbReference type="Pfam" id="PF00072">
    <property type="entry name" value="Response_reg"/>
    <property type="match status" value="1"/>
</dbReference>
<dbReference type="SMART" id="SM00448">
    <property type="entry name" value="REC"/>
    <property type="match status" value="1"/>
</dbReference>
<dbReference type="RefSeq" id="WP_147547392.1">
    <property type="nucleotide sequence ID" value="NZ_SAYD01000022.1"/>
</dbReference>
<accession>A0A5C8ED54</accession>
<dbReference type="SUPFAM" id="SSF52172">
    <property type="entry name" value="CheY-like"/>
    <property type="match status" value="1"/>
</dbReference>
<evidence type="ECO:0000256" key="5">
    <source>
        <dbReference type="ARBA" id="ARBA00023163"/>
    </source>
</evidence>
<dbReference type="InterPro" id="IPR039420">
    <property type="entry name" value="WalR-like"/>
</dbReference>
<evidence type="ECO:0000256" key="4">
    <source>
        <dbReference type="ARBA" id="ARBA00023125"/>
    </source>
</evidence>
<keyword evidence="1 6" id="KW-0597">Phosphoprotein</keyword>
<evidence type="ECO:0000256" key="1">
    <source>
        <dbReference type="ARBA" id="ARBA00022553"/>
    </source>
</evidence>
<keyword evidence="5" id="KW-0804">Transcription</keyword>
<dbReference type="PANTHER" id="PTHR48111:SF1">
    <property type="entry name" value="TWO-COMPONENT RESPONSE REGULATOR ORR33"/>
    <property type="match status" value="1"/>
</dbReference>
<dbReference type="Gene3D" id="3.40.50.2300">
    <property type="match status" value="1"/>
</dbReference>
<dbReference type="Proteomes" id="UP000325002">
    <property type="component" value="Unassembled WGS sequence"/>
</dbReference>
<keyword evidence="4" id="KW-0238">DNA-binding</keyword>
<evidence type="ECO:0000256" key="3">
    <source>
        <dbReference type="ARBA" id="ARBA00023015"/>
    </source>
</evidence>
<protein>
    <submittedName>
        <fullName evidence="8">Response regulator</fullName>
    </submittedName>
</protein>